<evidence type="ECO:0000313" key="11">
    <source>
        <dbReference type="EMBL" id="MEQ2305458.1"/>
    </source>
</evidence>
<proteinExistence type="inferred from homology"/>
<dbReference type="InterPro" id="IPR003979">
    <property type="entry name" value="Tropoelastin"/>
</dbReference>
<keyword evidence="5" id="KW-0272">Extracellular matrix</keyword>
<name>A0ABV0ZGT4_9TELE</name>
<evidence type="ECO:0000256" key="1">
    <source>
        <dbReference type="ARBA" id="ARBA00004498"/>
    </source>
</evidence>
<evidence type="ECO:0000256" key="10">
    <source>
        <dbReference type="ARBA" id="ARBA00031043"/>
    </source>
</evidence>
<dbReference type="PANTHER" id="PTHR24018:SF5">
    <property type="entry name" value="ELASTIN"/>
    <property type="match status" value="1"/>
</dbReference>
<keyword evidence="12" id="KW-1185">Reference proteome</keyword>
<comment type="similarity">
    <text evidence="2">Belongs to the elastin family.</text>
</comment>
<keyword evidence="6" id="KW-0732">Signal</keyword>
<evidence type="ECO:0000256" key="8">
    <source>
        <dbReference type="ARBA" id="ARBA00023157"/>
    </source>
</evidence>
<accession>A0ABV0ZGT4</accession>
<evidence type="ECO:0000256" key="7">
    <source>
        <dbReference type="ARBA" id="ARBA00022737"/>
    </source>
</evidence>
<sequence>MPFVGVGVPGLYQGGIVPGTGFGGRGVLPGVATGTDLNPKSIGGQQGGLGPGTRGFGGPMQPGVFHGYPLKSPKVQGVFRCFFKIQYFLLLNFAYLMCNLLNVEFAHT</sequence>
<keyword evidence="9" id="KW-0379">Hydroxylation</keyword>
<evidence type="ECO:0000256" key="9">
    <source>
        <dbReference type="ARBA" id="ARBA00023278"/>
    </source>
</evidence>
<evidence type="ECO:0000256" key="3">
    <source>
        <dbReference type="ARBA" id="ARBA00014499"/>
    </source>
</evidence>
<dbReference type="EMBL" id="JAHRIP010063198">
    <property type="protein sequence ID" value="MEQ2305458.1"/>
    <property type="molecule type" value="Genomic_DNA"/>
</dbReference>
<comment type="subcellular location">
    <subcellularLocation>
        <location evidence="1">Secreted</location>
        <location evidence="1">Extracellular space</location>
        <location evidence="1">Extracellular matrix</location>
    </subcellularLocation>
</comment>
<protein>
    <recommendedName>
        <fullName evidence="3">Elastin</fullName>
    </recommendedName>
    <alternativeName>
        <fullName evidence="10">Tropoelastin</fullName>
    </alternativeName>
</protein>
<organism evidence="11 12">
    <name type="scientific">Ameca splendens</name>
    <dbReference type="NCBI Taxonomy" id="208324"/>
    <lineage>
        <taxon>Eukaryota</taxon>
        <taxon>Metazoa</taxon>
        <taxon>Chordata</taxon>
        <taxon>Craniata</taxon>
        <taxon>Vertebrata</taxon>
        <taxon>Euteleostomi</taxon>
        <taxon>Actinopterygii</taxon>
        <taxon>Neopterygii</taxon>
        <taxon>Teleostei</taxon>
        <taxon>Neoteleostei</taxon>
        <taxon>Acanthomorphata</taxon>
        <taxon>Ovalentaria</taxon>
        <taxon>Atherinomorphae</taxon>
        <taxon>Cyprinodontiformes</taxon>
        <taxon>Goodeidae</taxon>
        <taxon>Ameca</taxon>
    </lineage>
</organism>
<dbReference type="PANTHER" id="PTHR24018">
    <property type="entry name" value="ELASTIN"/>
    <property type="match status" value="1"/>
</dbReference>
<evidence type="ECO:0000256" key="6">
    <source>
        <dbReference type="ARBA" id="ARBA00022729"/>
    </source>
</evidence>
<evidence type="ECO:0000256" key="5">
    <source>
        <dbReference type="ARBA" id="ARBA00022530"/>
    </source>
</evidence>
<dbReference type="Proteomes" id="UP001469553">
    <property type="component" value="Unassembled WGS sequence"/>
</dbReference>
<keyword evidence="4" id="KW-0964">Secreted</keyword>
<gene>
    <name evidence="11" type="ORF">AMECASPLE_038050</name>
</gene>
<reference evidence="11 12" key="1">
    <citation type="submission" date="2021-06" db="EMBL/GenBank/DDBJ databases">
        <authorList>
            <person name="Palmer J.M."/>
        </authorList>
    </citation>
    <scope>NUCLEOTIDE SEQUENCE [LARGE SCALE GENOMIC DNA]</scope>
    <source>
        <strain evidence="11 12">AS_MEX2019</strain>
        <tissue evidence="11">Muscle</tissue>
    </source>
</reference>
<evidence type="ECO:0000256" key="2">
    <source>
        <dbReference type="ARBA" id="ARBA00008475"/>
    </source>
</evidence>
<keyword evidence="8" id="KW-1015">Disulfide bond</keyword>
<comment type="caution">
    <text evidence="11">The sequence shown here is derived from an EMBL/GenBank/DDBJ whole genome shotgun (WGS) entry which is preliminary data.</text>
</comment>
<keyword evidence="7" id="KW-0677">Repeat</keyword>
<evidence type="ECO:0000313" key="12">
    <source>
        <dbReference type="Proteomes" id="UP001469553"/>
    </source>
</evidence>
<evidence type="ECO:0000256" key="4">
    <source>
        <dbReference type="ARBA" id="ARBA00022525"/>
    </source>
</evidence>